<keyword evidence="3" id="KW-0812">Transmembrane</keyword>
<keyword evidence="3" id="KW-1133">Transmembrane helix</keyword>
<evidence type="ECO:0000313" key="5">
    <source>
        <dbReference type="Proteomes" id="UP000799428"/>
    </source>
</evidence>
<evidence type="ECO:0000256" key="1">
    <source>
        <dbReference type="SAM" id="Coils"/>
    </source>
</evidence>
<dbReference type="AlphaFoldDB" id="A0A6G1KEH7"/>
<feature type="compositionally biased region" description="Basic and acidic residues" evidence="2">
    <location>
        <begin position="853"/>
        <end position="868"/>
    </location>
</feature>
<keyword evidence="1" id="KW-0175">Coiled coil</keyword>
<evidence type="ECO:0000313" key="4">
    <source>
        <dbReference type="EMBL" id="KAF2711296.1"/>
    </source>
</evidence>
<dbReference type="EMBL" id="MU005767">
    <property type="protein sequence ID" value="KAF2711296.1"/>
    <property type="molecule type" value="Genomic_DNA"/>
</dbReference>
<feature type="coiled-coil region" evidence="1">
    <location>
        <begin position="261"/>
        <end position="309"/>
    </location>
</feature>
<gene>
    <name evidence="4" type="ORF">K504DRAFT_531901</name>
</gene>
<feature type="transmembrane region" description="Helical" evidence="3">
    <location>
        <begin position="82"/>
        <end position="107"/>
    </location>
</feature>
<evidence type="ECO:0000256" key="3">
    <source>
        <dbReference type="SAM" id="Phobius"/>
    </source>
</evidence>
<feature type="compositionally biased region" description="Polar residues" evidence="2">
    <location>
        <begin position="747"/>
        <end position="760"/>
    </location>
</feature>
<evidence type="ECO:0000256" key="2">
    <source>
        <dbReference type="SAM" id="MobiDB-lite"/>
    </source>
</evidence>
<dbReference type="Proteomes" id="UP000799428">
    <property type="component" value="Unassembled WGS sequence"/>
</dbReference>
<name>A0A6G1KEH7_9PLEO</name>
<sequence>MLSLSFQHILDVAGTASELHLSLDLHSPANVIATDYTISYSRPPDLALPFTLSRLDLRAWLARFALFSPTANMLSFQIIMPFLLLAALFFICASTLAAAVETATASAPAPSSWSFGISSPLDWFSSWLPTWITVSCFLLVLSAFMFSPRGSHLVEAAFYSLGQCIKLLRELTSNLFDTHRAERAEQERDASNLAHGRALQEATTVKKTNKELARQLKAARAGNDSLRSVIHELEQPVDVKRLKENVVGLTAQRDKAVHSAREQFREAKAEMQRDLDMAVANANMFSDDLKESERQIKVLKSELHYAKASSKRDNAGTQDLLDQIHDLKKAMIDQKTESDEAMTLIKEKHQGELNTGLFLSPIFTQLQKENNKQLQLLDFSSSEIIRLQEICLQLGAQYLQPSHDSQANPILQISQTPLLPHPSYSHEMAIKAEQFRQNQIENNMRTMNVKGMPEQMLLHFITRTTFNSPFGGMLKDEDLATMDRRDIMEIIKDLFPGYNPDQVHQELFPPIPLPLTPSTQSSVDFLDLPGITTFPHDSPLRNSLRLYWPNGLPGSNVGQVSVPNVPLSSSGDNINQNTTVSGFSGNCNDKSPQTDFGCNNSPWNTITPPADIPATILPIGTGSFAGFGGPEAQNQDTTAGNNLQMTENPFMKRASNPPTVPQLNDNPFMKLASNSVNTFGVDGSTTPAGNPTSKKYLFGDASDSGATVSSPSAPFSTGGWKPSDPIVVAAALREQQSKSPFGFGQPSGLTFNENKPSQAPSGFGNLSDPKLNQNMPFQTLSGFGAPSNQAQKPSSLFQQNLQVGGKPPGTFGLGSSPKIAPDQTQAQAQTSAFGVKKSFWSPDRMSVKNGTELAKEAAKRPNAEQEMKAKKVVKRAKFWDMLD</sequence>
<feature type="region of interest" description="Disordered" evidence="2">
    <location>
        <begin position="846"/>
        <end position="868"/>
    </location>
</feature>
<accession>A0A6G1KEH7</accession>
<keyword evidence="5" id="KW-1185">Reference proteome</keyword>
<feature type="transmembrane region" description="Helical" evidence="3">
    <location>
        <begin position="127"/>
        <end position="146"/>
    </location>
</feature>
<keyword evidence="3" id="KW-0472">Membrane</keyword>
<organism evidence="4 5">
    <name type="scientific">Pleomassaria siparia CBS 279.74</name>
    <dbReference type="NCBI Taxonomy" id="1314801"/>
    <lineage>
        <taxon>Eukaryota</taxon>
        <taxon>Fungi</taxon>
        <taxon>Dikarya</taxon>
        <taxon>Ascomycota</taxon>
        <taxon>Pezizomycotina</taxon>
        <taxon>Dothideomycetes</taxon>
        <taxon>Pleosporomycetidae</taxon>
        <taxon>Pleosporales</taxon>
        <taxon>Pleomassariaceae</taxon>
        <taxon>Pleomassaria</taxon>
    </lineage>
</organism>
<protein>
    <submittedName>
        <fullName evidence="4">Uncharacterized protein</fullName>
    </submittedName>
</protein>
<reference evidence="4" key="1">
    <citation type="journal article" date="2020" name="Stud. Mycol.">
        <title>101 Dothideomycetes genomes: a test case for predicting lifestyles and emergence of pathogens.</title>
        <authorList>
            <person name="Haridas S."/>
            <person name="Albert R."/>
            <person name="Binder M."/>
            <person name="Bloem J."/>
            <person name="Labutti K."/>
            <person name="Salamov A."/>
            <person name="Andreopoulos B."/>
            <person name="Baker S."/>
            <person name="Barry K."/>
            <person name="Bills G."/>
            <person name="Bluhm B."/>
            <person name="Cannon C."/>
            <person name="Castanera R."/>
            <person name="Culley D."/>
            <person name="Daum C."/>
            <person name="Ezra D."/>
            <person name="Gonzalez J."/>
            <person name="Henrissat B."/>
            <person name="Kuo A."/>
            <person name="Liang C."/>
            <person name="Lipzen A."/>
            <person name="Lutzoni F."/>
            <person name="Magnuson J."/>
            <person name="Mondo S."/>
            <person name="Nolan M."/>
            <person name="Ohm R."/>
            <person name="Pangilinan J."/>
            <person name="Park H.-J."/>
            <person name="Ramirez L."/>
            <person name="Alfaro M."/>
            <person name="Sun H."/>
            <person name="Tritt A."/>
            <person name="Yoshinaga Y."/>
            <person name="Zwiers L.-H."/>
            <person name="Turgeon B."/>
            <person name="Goodwin S."/>
            <person name="Spatafora J."/>
            <person name="Crous P."/>
            <person name="Grigoriev I."/>
        </authorList>
    </citation>
    <scope>NUCLEOTIDE SEQUENCE</scope>
    <source>
        <strain evidence="4">CBS 279.74</strain>
    </source>
</reference>
<feature type="region of interest" description="Disordered" evidence="2">
    <location>
        <begin position="741"/>
        <end position="770"/>
    </location>
</feature>
<proteinExistence type="predicted"/>